<dbReference type="Proteomes" id="UP001385809">
    <property type="component" value="Unassembled WGS sequence"/>
</dbReference>
<proteinExistence type="predicted"/>
<gene>
    <name evidence="2" type="ORF">WCD74_01360</name>
</gene>
<organism evidence="2 3">
    <name type="scientific">Actinomycetospora aurantiaca</name>
    <dbReference type="NCBI Taxonomy" id="3129233"/>
    <lineage>
        <taxon>Bacteria</taxon>
        <taxon>Bacillati</taxon>
        <taxon>Actinomycetota</taxon>
        <taxon>Actinomycetes</taxon>
        <taxon>Pseudonocardiales</taxon>
        <taxon>Pseudonocardiaceae</taxon>
        <taxon>Actinomycetospora</taxon>
    </lineage>
</organism>
<feature type="transmembrane region" description="Helical" evidence="1">
    <location>
        <begin position="62"/>
        <end position="84"/>
    </location>
</feature>
<evidence type="ECO:0000313" key="3">
    <source>
        <dbReference type="Proteomes" id="UP001385809"/>
    </source>
</evidence>
<evidence type="ECO:0000256" key="1">
    <source>
        <dbReference type="SAM" id="Phobius"/>
    </source>
</evidence>
<reference evidence="2 3" key="1">
    <citation type="submission" date="2024-03" db="EMBL/GenBank/DDBJ databases">
        <title>Actinomycetospora sp. OC33-EN08, a novel actinomycete isolated from wild orchid (Aerides multiflora).</title>
        <authorList>
            <person name="Suriyachadkun C."/>
        </authorList>
    </citation>
    <scope>NUCLEOTIDE SEQUENCE [LARGE SCALE GENOMIC DNA]</scope>
    <source>
        <strain evidence="2 3">OC33-EN08</strain>
    </source>
</reference>
<protein>
    <recommendedName>
        <fullName evidence="4">SLATT domain-containing protein</fullName>
    </recommendedName>
</protein>
<evidence type="ECO:0008006" key="4">
    <source>
        <dbReference type="Google" id="ProtNLM"/>
    </source>
</evidence>
<evidence type="ECO:0000313" key="2">
    <source>
        <dbReference type="EMBL" id="MEJ2866392.1"/>
    </source>
</evidence>
<name>A0ABU8MIC0_9PSEU</name>
<keyword evidence="3" id="KW-1185">Reference proteome</keyword>
<keyword evidence="1" id="KW-0472">Membrane</keyword>
<sequence>MTDVRIPGSAHDAKGSDLAEPAAALAIRLRLLGDEPPPGDKESTPDSVQVIQAGALFFSKSWANWVAGGTTLTALVTAAGGAFVSATTDLSAAGQAAFIAGALFVLSAGAVAVAMIVASDVRSRAAATVAQYNARAEIARAFVAAVVPSTTRGSAADDRVSATVDLAKSRSLSLALAVAAFGERVVVTPETGPAAGPVTGMRNDRKQGLEVELEGRDWVAVDDLKSFHTSDPKIDAD</sequence>
<dbReference type="EMBL" id="JBBEGN010000001">
    <property type="protein sequence ID" value="MEJ2866392.1"/>
    <property type="molecule type" value="Genomic_DNA"/>
</dbReference>
<accession>A0ABU8MIC0</accession>
<keyword evidence="1" id="KW-1133">Transmembrane helix</keyword>
<comment type="caution">
    <text evidence="2">The sequence shown here is derived from an EMBL/GenBank/DDBJ whole genome shotgun (WGS) entry which is preliminary data.</text>
</comment>
<dbReference type="RefSeq" id="WP_337693016.1">
    <property type="nucleotide sequence ID" value="NZ_JBBEGN010000001.1"/>
</dbReference>
<keyword evidence="1" id="KW-0812">Transmembrane</keyword>
<feature type="transmembrane region" description="Helical" evidence="1">
    <location>
        <begin position="96"/>
        <end position="118"/>
    </location>
</feature>